<dbReference type="SUPFAM" id="SSF53850">
    <property type="entry name" value="Periplasmic binding protein-like II"/>
    <property type="match status" value="1"/>
</dbReference>
<feature type="domain" description="HTH lysR-type" evidence="5">
    <location>
        <begin position="1"/>
        <end position="53"/>
    </location>
</feature>
<dbReference type="SUPFAM" id="SSF46785">
    <property type="entry name" value="Winged helix' DNA-binding domain"/>
    <property type="match status" value="1"/>
</dbReference>
<dbReference type="GO" id="GO:0043565">
    <property type="term" value="F:sequence-specific DNA binding"/>
    <property type="evidence" value="ECO:0007669"/>
    <property type="project" value="TreeGrafter"/>
</dbReference>
<dbReference type="GO" id="GO:0006351">
    <property type="term" value="P:DNA-templated transcription"/>
    <property type="evidence" value="ECO:0007669"/>
    <property type="project" value="TreeGrafter"/>
</dbReference>
<dbReference type="InterPro" id="IPR036388">
    <property type="entry name" value="WH-like_DNA-bd_sf"/>
</dbReference>
<evidence type="ECO:0000256" key="4">
    <source>
        <dbReference type="ARBA" id="ARBA00023163"/>
    </source>
</evidence>
<comment type="similarity">
    <text evidence="1">Belongs to the LysR transcriptional regulatory family.</text>
</comment>
<proteinExistence type="inferred from homology"/>
<evidence type="ECO:0000259" key="5">
    <source>
        <dbReference type="PROSITE" id="PS50931"/>
    </source>
</evidence>
<accession>A0A6L5QK59</accession>
<protein>
    <submittedName>
        <fullName evidence="6">LysR family transcriptional regulator</fullName>
    </submittedName>
</protein>
<dbReference type="Proteomes" id="UP000481037">
    <property type="component" value="Unassembled WGS sequence"/>
</dbReference>
<dbReference type="FunFam" id="1.10.10.10:FF:000001">
    <property type="entry name" value="LysR family transcriptional regulator"/>
    <property type="match status" value="1"/>
</dbReference>
<dbReference type="Pfam" id="PF03466">
    <property type="entry name" value="LysR_substrate"/>
    <property type="match status" value="1"/>
</dbReference>
<dbReference type="InterPro" id="IPR058163">
    <property type="entry name" value="LysR-type_TF_proteobact-type"/>
</dbReference>
<reference evidence="6 7" key="1">
    <citation type="submission" date="2019-11" db="EMBL/GenBank/DDBJ databases">
        <title>Novel species isolated from a subtropical stream in China.</title>
        <authorList>
            <person name="Lu H."/>
        </authorList>
    </citation>
    <scope>NUCLEOTIDE SEQUENCE [LARGE SCALE GENOMIC DNA]</scope>
    <source>
        <strain evidence="6 7">FT25W</strain>
    </source>
</reference>
<keyword evidence="3" id="KW-0238">DNA-binding</keyword>
<dbReference type="InterPro" id="IPR005119">
    <property type="entry name" value="LysR_subst-bd"/>
</dbReference>
<dbReference type="PANTHER" id="PTHR30537:SF5">
    <property type="entry name" value="HTH-TYPE TRANSCRIPTIONAL ACTIVATOR TTDR-RELATED"/>
    <property type="match status" value="1"/>
</dbReference>
<dbReference type="PANTHER" id="PTHR30537">
    <property type="entry name" value="HTH-TYPE TRANSCRIPTIONAL REGULATOR"/>
    <property type="match status" value="1"/>
</dbReference>
<organism evidence="6 7">
    <name type="scientific">Duganella alba</name>
    <dbReference type="NCBI Taxonomy" id="2666081"/>
    <lineage>
        <taxon>Bacteria</taxon>
        <taxon>Pseudomonadati</taxon>
        <taxon>Pseudomonadota</taxon>
        <taxon>Betaproteobacteria</taxon>
        <taxon>Burkholderiales</taxon>
        <taxon>Oxalobacteraceae</taxon>
        <taxon>Telluria group</taxon>
        <taxon>Duganella</taxon>
    </lineage>
</organism>
<dbReference type="PRINTS" id="PR00039">
    <property type="entry name" value="HTHLYSR"/>
</dbReference>
<gene>
    <name evidence="6" type="ORF">GJ697_16135</name>
</gene>
<dbReference type="Gene3D" id="1.10.10.10">
    <property type="entry name" value="Winged helix-like DNA-binding domain superfamily/Winged helix DNA-binding domain"/>
    <property type="match status" value="1"/>
</dbReference>
<name>A0A6L5QK59_9BURK</name>
<sequence>MQTFVRIVEAGSLSAAAAQLGTTQPTISRRLQALERELGLRLIQRTTHAMQLTEDGERCLVRARELLAHWNALASEVHGAQLAPEGTLRVVAPHAIGQQQLIAPLVNFLQRYPRVSVEWLLHDRTPDFIAENIDCAIHVGEVSEPSVVAIKLADIRCIVVASPALLNGAAPPKHPDELAALPWLAQRTFYRSEVTLTHAASGETVRLPIQPRLSTDNLYAVRNAASMGLGVCAISAWALQEELADGRLLHLLPQWRAHTLPLYLVYPHARHYPARLRSFIDCMREAMPAILSQAGLI</sequence>
<dbReference type="Gene3D" id="3.40.190.290">
    <property type="match status" value="1"/>
</dbReference>
<dbReference type="GO" id="GO:0003700">
    <property type="term" value="F:DNA-binding transcription factor activity"/>
    <property type="evidence" value="ECO:0007669"/>
    <property type="project" value="InterPro"/>
</dbReference>
<evidence type="ECO:0000313" key="6">
    <source>
        <dbReference type="EMBL" id="MRX09371.1"/>
    </source>
</evidence>
<dbReference type="PROSITE" id="PS50931">
    <property type="entry name" value="HTH_LYSR"/>
    <property type="match status" value="1"/>
</dbReference>
<evidence type="ECO:0000256" key="3">
    <source>
        <dbReference type="ARBA" id="ARBA00023125"/>
    </source>
</evidence>
<dbReference type="EMBL" id="WKJM01000013">
    <property type="protein sequence ID" value="MRX09371.1"/>
    <property type="molecule type" value="Genomic_DNA"/>
</dbReference>
<evidence type="ECO:0000256" key="2">
    <source>
        <dbReference type="ARBA" id="ARBA00023015"/>
    </source>
</evidence>
<dbReference type="InterPro" id="IPR036390">
    <property type="entry name" value="WH_DNA-bd_sf"/>
</dbReference>
<dbReference type="Pfam" id="PF00126">
    <property type="entry name" value="HTH_1"/>
    <property type="match status" value="1"/>
</dbReference>
<keyword evidence="4" id="KW-0804">Transcription</keyword>
<dbReference type="CDD" id="cd08422">
    <property type="entry name" value="PBP2_CrgA_like"/>
    <property type="match status" value="1"/>
</dbReference>
<evidence type="ECO:0000256" key="1">
    <source>
        <dbReference type="ARBA" id="ARBA00009437"/>
    </source>
</evidence>
<dbReference type="AlphaFoldDB" id="A0A6L5QK59"/>
<evidence type="ECO:0000313" key="7">
    <source>
        <dbReference type="Proteomes" id="UP000481037"/>
    </source>
</evidence>
<keyword evidence="7" id="KW-1185">Reference proteome</keyword>
<comment type="caution">
    <text evidence="6">The sequence shown here is derived from an EMBL/GenBank/DDBJ whole genome shotgun (WGS) entry which is preliminary data.</text>
</comment>
<dbReference type="InterPro" id="IPR000847">
    <property type="entry name" value="LysR_HTH_N"/>
</dbReference>
<keyword evidence="2" id="KW-0805">Transcription regulation</keyword>